<dbReference type="STRING" id="317735.RU98_GL001632"/>
<dbReference type="eggNOG" id="ENOG5030KIV">
    <property type="taxonomic scope" value="Bacteria"/>
</dbReference>
<dbReference type="InterPro" id="IPR041498">
    <property type="entry name" value="Big_6"/>
</dbReference>
<dbReference type="AlphaFoldDB" id="R3WAM8"/>
<sequence length="766" mass="85014">MGIRKKEKLILLLLLLVFLGALFYQKILKNSNEIKASGDMKTTATNLLKQENWNGYYNYGGKTVAMGKLKPEDNIKVKDDGYGKLIVSYSNVSLTKSQREKQTIFVEQTFQTTPNNYYVFKTRVSGGDMSAAGIEAGIKIDNNEKPLGLFVMEGKPKVVNLFFKAKSTQSKLSLYNYGDVTPYKLSLGNISFTTPSVYDATEELNEFTALINDLFTDETQTAIKLKVTQTSIDELRIKFNEVKEVFTTTESDTFDNNLKKAQTLLDAVNINLTPEKLVTDHEDPHSNTIIGKTFPNAFLNFSGSTLIPAAQIDSPVNGDTGKYHIQADNQGNFRYALPTGSYFTYGEKITILSTIHGKVISKTVSVLDETPPEQPSLNDLKDASTIFSGNAEKNSTVKVYDNETNSLFLEGKANADDTYSLSIPTTKQPLVPYKNYYVIATDAAGNSSKKSLVQTVADTTPPKAEPVNQVIQLGDPLPDISKMYKGLYDNAGADSVEVVLTKQPDITKVGVAQGELTLTDTAKNTTIIKVLFFVKDSQTIMNDNYMFHVADFSALAIDFPEKVEERPKFLLKYAKAELWDVKTGENKTDQIMINQGTIDKKPGIYDIIFSFGTFKKTVTATLLEGTIGFSHVDSNISFGEQTINSKKQFVSTQDSLNLIIEDTRYVMGNWRIVTKLSQPLQTNQGNQTASTLVLQTTDAAGNQIRKRLSDKKTTEFYYNKNAVNGQLSFMLGKSEQQQILLNVLPGTVLANKEYSSSIMWIIENAP</sequence>
<dbReference type="InterPro" id="IPR013783">
    <property type="entry name" value="Ig-like_fold"/>
</dbReference>
<proteinExistence type="predicted"/>
<reference evidence="2 3" key="1">
    <citation type="submission" date="2013-02" db="EMBL/GenBank/DDBJ databases">
        <title>The Genome Sequence of Enterococcus caccae BAA-1240.</title>
        <authorList>
            <consortium name="The Broad Institute Genome Sequencing Platform"/>
            <consortium name="The Broad Institute Genome Sequencing Center for Infectious Disease"/>
            <person name="Earl A.M."/>
            <person name="Gilmore M.S."/>
            <person name="Lebreton F."/>
            <person name="Walker B."/>
            <person name="Young S.K."/>
            <person name="Zeng Q."/>
            <person name="Gargeya S."/>
            <person name="Fitzgerald M."/>
            <person name="Haas B."/>
            <person name="Abouelleil A."/>
            <person name="Alvarado L."/>
            <person name="Arachchi H.M."/>
            <person name="Berlin A.M."/>
            <person name="Chapman S.B."/>
            <person name="Dewar J."/>
            <person name="Goldberg J."/>
            <person name="Griggs A."/>
            <person name="Gujja S."/>
            <person name="Hansen M."/>
            <person name="Howarth C."/>
            <person name="Imamovic A."/>
            <person name="Larimer J."/>
            <person name="McCowan C."/>
            <person name="Murphy C."/>
            <person name="Neiman D."/>
            <person name="Pearson M."/>
            <person name="Priest M."/>
            <person name="Roberts A."/>
            <person name="Saif S."/>
            <person name="Shea T."/>
            <person name="Sisk P."/>
            <person name="Sykes S."/>
            <person name="Wortman J."/>
            <person name="Nusbaum C."/>
            <person name="Birren B."/>
        </authorList>
    </citation>
    <scope>NUCLEOTIDE SEQUENCE [LARGE SCALE GENOMIC DNA]</scope>
    <source>
        <strain evidence="2 3">ATCC BAA-1240</strain>
    </source>
</reference>
<protein>
    <recommendedName>
        <fullName evidence="1">Bacterial Ig domain-containing protein</fullName>
    </recommendedName>
</protein>
<comment type="caution">
    <text evidence="2">The sequence shown here is derived from an EMBL/GenBank/DDBJ whole genome shotgun (WGS) entry which is preliminary data.</text>
</comment>
<name>R3WAM8_9ENTE</name>
<evidence type="ECO:0000313" key="2">
    <source>
        <dbReference type="EMBL" id="EOL44477.1"/>
    </source>
</evidence>
<dbReference type="Proteomes" id="UP000013840">
    <property type="component" value="Unassembled WGS sequence"/>
</dbReference>
<dbReference type="EMBL" id="AJAU01000020">
    <property type="protein sequence ID" value="EOL44477.1"/>
    <property type="molecule type" value="Genomic_DNA"/>
</dbReference>
<dbReference type="Gene3D" id="2.60.40.10">
    <property type="entry name" value="Immunoglobulins"/>
    <property type="match status" value="1"/>
</dbReference>
<gene>
    <name evidence="2" type="ORF">UC7_02521</name>
</gene>
<dbReference type="OrthoDB" id="2365040at2"/>
<organism evidence="2 3">
    <name type="scientific">Enterococcus caccae ATCC BAA-1240</name>
    <dbReference type="NCBI Taxonomy" id="1158612"/>
    <lineage>
        <taxon>Bacteria</taxon>
        <taxon>Bacillati</taxon>
        <taxon>Bacillota</taxon>
        <taxon>Bacilli</taxon>
        <taxon>Lactobacillales</taxon>
        <taxon>Enterococcaceae</taxon>
        <taxon>Enterococcus</taxon>
    </lineage>
</organism>
<dbReference type="PATRIC" id="fig|1158612.3.peg.2485"/>
<evidence type="ECO:0000313" key="3">
    <source>
        <dbReference type="Proteomes" id="UP000013840"/>
    </source>
</evidence>
<accession>R3WAM8</accession>
<dbReference type="RefSeq" id="WP_010772608.1">
    <property type="nucleotide sequence ID" value="NZ_KB946335.1"/>
</dbReference>
<feature type="domain" description="Bacterial Ig" evidence="1">
    <location>
        <begin position="372"/>
        <end position="454"/>
    </location>
</feature>
<evidence type="ECO:0000259" key="1">
    <source>
        <dbReference type="Pfam" id="PF17936"/>
    </source>
</evidence>
<dbReference type="Pfam" id="PF17936">
    <property type="entry name" value="Big_6"/>
    <property type="match status" value="1"/>
</dbReference>
<keyword evidence="3" id="KW-1185">Reference proteome</keyword>